<evidence type="ECO:0000313" key="11">
    <source>
        <dbReference type="Proteomes" id="UP000297245"/>
    </source>
</evidence>
<comment type="subcellular location">
    <subcellularLocation>
        <location evidence="2">Endosome membrane</location>
        <topology evidence="2">Peripheral membrane protein</topology>
    </subcellularLocation>
    <subcellularLocation>
        <location evidence="1">Golgi apparatus</location>
        <location evidence="1">trans-Golgi network membrane</location>
        <topology evidence="1">Peripheral membrane protein</topology>
    </subcellularLocation>
</comment>
<feature type="region of interest" description="Disordered" evidence="7">
    <location>
        <begin position="396"/>
        <end position="425"/>
    </location>
</feature>
<keyword evidence="6" id="KW-0472">Membrane</keyword>
<dbReference type="InterPro" id="IPR038260">
    <property type="entry name" value="Vps53_C_sf"/>
</dbReference>
<dbReference type="GO" id="GO:0010008">
    <property type="term" value="C:endosome membrane"/>
    <property type="evidence" value="ECO:0007669"/>
    <property type="project" value="UniProtKB-SubCell"/>
</dbReference>
<dbReference type="OrthoDB" id="10261632at2759"/>
<evidence type="ECO:0000256" key="4">
    <source>
        <dbReference type="ARBA" id="ARBA00022753"/>
    </source>
</evidence>
<dbReference type="GO" id="GO:0042147">
    <property type="term" value="P:retrograde transport, endosome to Golgi"/>
    <property type="evidence" value="ECO:0007669"/>
    <property type="project" value="InterPro"/>
</dbReference>
<evidence type="ECO:0000256" key="5">
    <source>
        <dbReference type="ARBA" id="ARBA00023034"/>
    </source>
</evidence>
<evidence type="ECO:0000256" key="1">
    <source>
        <dbReference type="ARBA" id="ARBA00004150"/>
    </source>
</evidence>
<evidence type="ECO:0000256" key="3">
    <source>
        <dbReference type="ARBA" id="ARBA00008628"/>
    </source>
</evidence>
<feature type="compositionally biased region" description="Low complexity" evidence="7">
    <location>
        <begin position="786"/>
        <end position="798"/>
    </location>
</feature>
<comment type="similarity">
    <text evidence="3">Belongs to the VPS53 family.</text>
</comment>
<evidence type="ECO:0000259" key="8">
    <source>
        <dbReference type="Pfam" id="PF04100"/>
    </source>
</evidence>
<keyword evidence="11" id="KW-1185">Reference proteome</keyword>
<feature type="domain" description="Vps53 N-terminal" evidence="8">
    <location>
        <begin position="30"/>
        <end position="393"/>
    </location>
</feature>
<dbReference type="EMBL" id="ML179534">
    <property type="protein sequence ID" value="THU85690.1"/>
    <property type="molecule type" value="Genomic_DNA"/>
</dbReference>
<name>A0A4S8LAN3_DENBC</name>
<feature type="domain" description="Vps53 C-terminal" evidence="9">
    <location>
        <begin position="646"/>
        <end position="724"/>
    </location>
</feature>
<evidence type="ECO:0000256" key="6">
    <source>
        <dbReference type="ARBA" id="ARBA00023136"/>
    </source>
</evidence>
<dbReference type="InterPro" id="IPR031745">
    <property type="entry name" value="Vps53_C"/>
</dbReference>
<dbReference type="Pfam" id="PF16854">
    <property type="entry name" value="VPS53_C"/>
    <property type="match status" value="1"/>
</dbReference>
<reference evidence="10 11" key="1">
    <citation type="journal article" date="2019" name="Nat. Ecol. Evol.">
        <title>Megaphylogeny resolves global patterns of mushroom evolution.</title>
        <authorList>
            <person name="Varga T."/>
            <person name="Krizsan K."/>
            <person name="Foldi C."/>
            <person name="Dima B."/>
            <person name="Sanchez-Garcia M."/>
            <person name="Sanchez-Ramirez S."/>
            <person name="Szollosi G.J."/>
            <person name="Szarkandi J.G."/>
            <person name="Papp V."/>
            <person name="Albert L."/>
            <person name="Andreopoulos W."/>
            <person name="Angelini C."/>
            <person name="Antonin V."/>
            <person name="Barry K.W."/>
            <person name="Bougher N.L."/>
            <person name="Buchanan P."/>
            <person name="Buyck B."/>
            <person name="Bense V."/>
            <person name="Catcheside P."/>
            <person name="Chovatia M."/>
            <person name="Cooper J."/>
            <person name="Damon W."/>
            <person name="Desjardin D."/>
            <person name="Finy P."/>
            <person name="Geml J."/>
            <person name="Haridas S."/>
            <person name="Hughes K."/>
            <person name="Justo A."/>
            <person name="Karasinski D."/>
            <person name="Kautmanova I."/>
            <person name="Kiss B."/>
            <person name="Kocsube S."/>
            <person name="Kotiranta H."/>
            <person name="LaButti K.M."/>
            <person name="Lechner B.E."/>
            <person name="Liimatainen K."/>
            <person name="Lipzen A."/>
            <person name="Lukacs Z."/>
            <person name="Mihaltcheva S."/>
            <person name="Morgado L.N."/>
            <person name="Niskanen T."/>
            <person name="Noordeloos M.E."/>
            <person name="Ohm R.A."/>
            <person name="Ortiz-Santana B."/>
            <person name="Ovrebo C."/>
            <person name="Racz N."/>
            <person name="Riley R."/>
            <person name="Savchenko A."/>
            <person name="Shiryaev A."/>
            <person name="Soop K."/>
            <person name="Spirin V."/>
            <person name="Szebenyi C."/>
            <person name="Tomsovsky M."/>
            <person name="Tulloss R.E."/>
            <person name="Uehling J."/>
            <person name="Grigoriev I.V."/>
            <person name="Vagvolgyi C."/>
            <person name="Papp T."/>
            <person name="Martin F.M."/>
            <person name="Miettinen O."/>
            <person name="Hibbett D.S."/>
            <person name="Nagy L.G."/>
        </authorList>
    </citation>
    <scope>NUCLEOTIDE SEQUENCE [LARGE SCALE GENOMIC DNA]</scope>
    <source>
        <strain evidence="10 11">CBS 962.96</strain>
    </source>
</reference>
<dbReference type="Proteomes" id="UP000297245">
    <property type="component" value="Unassembled WGS sequence"/>
</dbReference>
<keyword evidence="4" id="KW-0967">Endosome</keyword>
<feature type="region of interest" description="Disordered" evidence="7">
    <location>
        <begin position="785"/>
        <end position="805"/>
    </location>
</feature>
<evidence type="ECO:0000256" key="7">
    <source>
        <dbReference type="SAM" id="MobiDB-lite"/>
    </source>
</evidence>
<dbReference type="InterPro" id="IPR007234">
    <property type="entry name" value="Vps53_N"/>
</dbReference>
<accession>A0A4S8LAN3</accession>
<gene>
    <name evidence="10" type="ORF">K435DRAFT_783199</name>
</gene>
<dbReference type="GO" id="GO:0000938">
    <property type="term" value="C:GARP complex"/>
    <property type="evidence" value="ECO:0007669"/>
    <property type="project" value="InterPro"/>
</dbReference>
<proteinExistence type="inferred from homology"/>
<dbReference type="PANTHER" id="PTHR12820:SF0">
    <property type="entry name" value="VACUOLAR PROTEIN SORTING-ASSOCIATED PROTEIN 53 HOMOLOG"/>
    <property type="match status" value="1"/>
</dbReference>
<dbReference type="AlphaFoldDB" id="A0A4S8LAN3"/>
<dbReference type="PANTHER" id="PTHR12820">
    <property type="entry name" value="VACUOLAR SORTING PROTEIN 53"/>
    <property type="match status" value="1"/>
</dbReference>
<dbReference type="Gene3D" id="1.10.357.110">
    <property type="entry name" value="Vacuolar protein sorting-associated protein 53, C-terminus"/>
    <property type="match status" value="1"/>
</dbReference>
<protein>
    <submittedName>
        <fullName evidence="10">Uncharacterized protein</fullName>
    </submittedName>
</protein>
<evidence type="ECO:0000256" key="2">
    <source>
        <dbReference type="ARBA" id="ARBA00004481"/>
    </source>
</evidence>
<keyword evidence="5" id="KW-0333">Golgi apparatus</keyword>
<evidence type="ECO:0000313" key="10">
    <source>
        <dbReference type="EMBL" id="THU85690.1"/>
    </source>
</evidence>
<dbReference type="Pfam" id="PF04100">
    <property type="entry name" value="Vps53_N"/>
    <property type="match status" value="1"/>
</dbReference>
<sequence>MSVDLPHEVVLAIQRVFDQQSDDPLESLSNDFNAVEVLNTFFPDEASLAHIEAVQARLTEDKNAIQAEINALREQLKHNQDPDRMQLIQEMISELLGQMSRIREKATESEAVVRSITKDIQVLDLAKKNLILSMTTLKRLQMLVNALTQLEDQVKQRNYSEISQTLAAVKQISASFKSYTSIPRIMQVWRRIQEIQHELRALIEADFDKFYLQDPSKPIKPAVIADACPVVDVLGDDLRLHLIERYVALELKEYRRIFRTSDEAGHLDNISRRFAWFRRLLQTHEVEQGRVFPAEWRVSWYLLAKFTEITRDDITTLLSTAGASLTVKILLDNLQIVAEFESSMSKKWATPFQEMLAATVGPNSRLPKPITFSFEPHMGVFVDAQDKALSDMLAPHRKGKGVKTTPRPSLDANNGVANGEDDSNSSPIIVLPSSTELFYFYGQSLEQCAKLSTGQPLFDLCNVHKKWLKIYAEDVLTPSLKRSTTIPTSRKSMESRFDLNDLKQASIVINTADYCQTTAAELEEKIREKINDEFKEKVSLQSECELFVGTISSAIVVQLRELESACEPAFSTMGHSMWSTLSQVSGPSAYTADLVRGAEQVIEAIKPTVEQKKYLRNFFDKACSLIIAKFTNSLVKSRPLGEIGAEQLLIDLQTVKAFLSKMPGDLVTTNYTRNMNKSTGRLDSLLKVIVTPVDPPEGFILNYTLLIGDASFSNFQKILDLKGIPKTEENHLLDTFVTITSTKDLEPTSFLSSLDMDPPAQGHLSGMVSPTGPTTVAESIFAGLASPPISGPPTGSSIADSTRGERREVFSDFRRFVSFGLRRDTQGPS</sequence>
<dbReference type="GO" id="GO:0005829">
    <property type="term" value="C:cytosol"/>
    <property type="evidence" value="ECO:0007669"/>
    <property type="project" value="GOC"/>
</dbReference>
<evidence type="ECO:0000259" key="9">
    <source>
        <dbReference type="Pfam" id="PF16854"/>
    </source>
</evidence>
<organism evidence="10 11">
    <name type="scientific">Dendrothele bispora (strain CBS 962.96)</name>
    <dbReference type="NCBI Taxonomy" id="1314807"/>
    <lineage>
        <taxon>Eukaryota</taxon>
        <taxon>Fungi</taxon>
        <taxon>Dikarya</taxon>
        <taxon>Basidiomycota</taxon>
        <taxon>Agaricomycotina</taxon>
        <taxon>Agaricomycetes</taxon>
        <taxon>Agaricomycetidae</taxon>
        <taxon>Agaricales</taxon>
        <taxon>Agaricales incertae sedis</taxon>
        <taxon>Dendrothele</taxon>
    </lineage>
</organism>
<dbReference type="InterPro" id="IPR039766">
    <property type="entry name" value="Vps53"/>
</dbReference>